<evidence type="ECO:0000313" key="2">
    <source>
        <dbReference type="Proteomes" id="UP000805193"/>
    </source>
</evidence>
<evidence type="ECO:0000313" key="1">
    <source>
        <dbReference type="EMBL" id="KAG0427269.1"/>
    </source>
</evidence>
<dbReference type="EMBL" id="JABSTQ010009645">
    <property type="protein sequence ID" value="KAG0427269.1"/>
    <property type="molecule type" value="Genomic_DNA"/>
</dbReference>
<sequence length="280" mass="29466">MSPFLVAKVLEGVIGKNFKAKKLASGDLLVEIETSHQSSALLALNCVSDYKVTVTPHKTLNTIQGVISEDDLLDASESEVVEGLSDQGVVVQRGPAPLKVAVATQTSFADARKPLQSPTPQLKLQLPGRSLSAAPKGQEQVGLGDCLPSTSAPPAGGGRGRGFPPRAQSLPKPARTASAQEAEPMEEGAEPSPPASDPDDLEWQVPKGKHKGYASSINSSASSKEVWDRVHKIEGSYRVFSVPLLNQNGVCPASLEEQANVLGGYHNSPAEARKGSYLCL</sequence>
<keyword evidence="2" id="KW-1185">Reference proteome</keyword>
<protein>
    <submittedName>
        <fullName evidence="1">Uncharacterized protein</fullName>
    </submittedName>
</protein>
<reference evidence="1 2" key="1">
    <citation type="journal article" date="2020" name="Cell">
        <title>Large-Scale Comparative Analyses of Tick Genomes Elucidate Their Genetic Diversity and Vector Capacities.</title>
        <authorList>
            <consortium name="Tick Genome and Microbiome Consortium (TIGMIC)"/>
            <person name="Jia N."/>
            <person name="Wang J."/>
            <person name="Shi W."/>
            <person name="Du L."/>
            <person name="Sun Y."/>
            <person name="Zhan W."/>
            <person name="Jiang J.F."/>
            <person name="Wang Q."/>
            <person name="Zhang B."/>
            <person name="Ji P."/>
            <person name="Bell-Sakyi L."/>
            <person name="Cui X.M."/>
            <person name="Yuan T.T."/>
            <person name="Jiang B.G."/>
            <person name="Yang W.F."/>
            <person name="Lam T.T."/>
            <person name="Chang Q.C."/>
            <person name="Ding S.J."/>
            <person name="Wang X.J."/>
            <person name="Zhu J.G."/>
            <person name="Ruan X.D."/>
            <person name="Zhao L."/>
            <person name="Wei J.T."/>
            <person name="Ye R.Z."/>
            <person name="Que T.C."/>
            <person name="Du C.H."/>
            <person name="Zhou Y.H."/>
            <person name="Cheng J.X."/>
            <person name="Dai P.F."/>
            <person name="Guo W.B."/>
            <person name="Han X.H."/>
            <person name="Huang E.J."/>
            <person name="Li L.F."/>
            <person name="Wei W."/>
            <person name="Gao Y.C."/>
            <person name="Liu J.Z."/>
            <person name="Shao H.Z."/>
            <person name="Wang X."/>
            <person name="Wang C.C."/>
            <person name="Yang T.C."/>
            <person name="Huo Q.B."/>
            <person name="Li W."/>
            <person name="Chen H.Y."/>
            <person name="Chen S.E."/>
            <person name="Zhou L.G."/>
            <person name="Ni X.B."/>
            <person name="Tian J.H."/>
            <person name="Sheng Y."/>
            <person name="Liu T."/>
            <person name="Pan Y.S."/>
            <person name="Xia L.Y."/>
            <person name="Li J."/>
            <person name="Zhao F."/>
            <person name="Cao W.C."/>
        </authorList>
    </citation>
    <scope>NUCLEOTIDE SEQUENCE [LARGE SCALE GENOMIC DNA]</scope>
    <source>
        <strain evidence="1">Iper-2018</strain>
    </source>
</reference>
<proteinExistence type="predicted"/>
<comment type="caution">
    <text evidence="1">The sequence shown here is derived from an EMBL/GenBank/DDBJ whole genome shotgun (WGS) entry which is preliminary data.</text>
</comment>
<dbReference type="Proteomes" id="UP000805193">
    <property type="component" value="Unassembled WGS sequence"/>
</dbReference>
<name>A0AC60Q0U4_IXOPE</name>
<gene>
    <name evidence="1" type="ORF">HPB47_025662</name>
</gene>
<accession>A0AC60Q0U4</accession>
<organism evidence="1 2">
    <name type="scientific">Ixodes persulcatus</name>
    <name type="common">Taiga tick</name>
    <dbReference type="NCBI Taxonomy" id="34615"/>
    <lineage>
        <taxon>Eukaryota</taxon>
        <taxon>Metazoa</taxon>
        <taxon>Ecdysozoa</taxon>
        <taxon>Arthropoda</taxon>
        <taxon>Chelicerata</taxon>
        <taxon>Arachnida</taxon>
        <taxon>Acari</taxon>
        <taxon>Parasitiformes</taxon>
        <taxon>Ixodida</taxon>
        <taxon>Ixodoidea</taxon>
        <taxon>Ixodidae</taxon>
        <taxon>Ixodinae</taxon>
        <taxon>Ixodes</taxon>
    </lineage>
</organism>